<gene>
    <name evidence="1" type="ORF">JCM19231_617</name>
</gene>
<organism evidence="1 2">
    <name type="scientific">Vibrio ishigakensis</name>
    <dbReference type="NCBI Taxonomy" id="1481914"/>
    <lineage>
        <taxon>Bacteria</taxon>
        <taxon>Pseudomonadati</taxon>
        <taxon>Pseudomonadota</taxon>
        <taxon>Gammaproteobacteria</taxon>
        <taxon>Vibrionales</taxon>
        <taxon>Vibrionaceae</taxon>
        <taxon>Vibrio</taxon>
    </lineage>
</organism>
<dbReference type="InterPro" id="IPR007801">
    <property type="entry name" value="MbnB/TglH/ChrH"/>
</dbReference>
<reference evidence="1 2" key="1">
    <citation type="submission" date="2015-01" db="EMBL/GenBank/DDBJ databases">
        <title>Vibrio sp. C1 JCM 19231 whole genome shotgun sequence.</title>
        <authorList>
            <person name="Sawabe T."/>
            <person name="Meirelles P."/>
            <person name="Feng G."/>
            <person name="Sayaka M."/>
            <person name="Hattori M."/>
            <person name="Ohkuma M."/>
        </authorList>
    </citation>
    <scope>NUCLEOTIDE SEQUENCE [LARGE SCALE GENOMIC DNA]</scope>
    <source>
        <strain evidence="2">JCM 19231</strain>
    </source>
</reference>
<evidence type="ECO:0000313" key="1">
    <source>
        <dbReference type="EMBL" id="GAM57076.1"/>
    </source>
</evidence>
<protein>
    <submittedName>
        <fullName evidence="1">Uncharacterized protein</fullName>
    </submittedName>
</protein>
<evidence type="ECO:0000313" key="2">
    <source>
        <dbReference type="Proteomes" id="UP000031671"/>
    </source>
</evidence>
<dbReference type="Pfam" id="PF05114">
    <property type="entry name" value="MbnB_TglH_ChrH"/>
    <property type="match status" value="1"/>
</dbReference>
<sequence length="49" mass="5736">MYRYWCEHYGSKPTLIEWDSDIPEPQVLLQEAAKATQILNQVQLQRSAS</sequence>
<dbReference type="AlphaFoldDB" id="A0A0B8NT68"/>
<keyword evidence="2" id="KW-1185">Reference proteome</keyword>
<comment type="caution">
    <text evidence="1">The sequence shown here is derived from an EMBL/GenBank/DDBJ whole genome shotgun (WGS) entry which is preliminary data.</text>
</comment>
<reference evidence="1 2" key="2">
    <citation type="submission" date="2015-01" db="EMBL/GenBank/DDBJ databases">
        <authorList>
            <consortium name="NBRP consortium"/>
            <person name="Sawabe T."/>
            <person name="Meirelles P."/>
            <person name="Feng G."/>
            <person name="Sayaka M."/>
            <person name="Hattori M."/>
            <person name="Ohkuma M."/>
        </authorList>
    </citation>
    <scope>NUCLEOTIDE SEQUENCE [LARGE SCALE GENOMIC DNA]</scope>
    <source>
        <strain evidence="2">JCM 19231</strain>
    </source>
</reference>
<name>A0A0B8NT68_9VIBR</name>
<accession>A0A0B8NT68</accession>
<dbReference type="Proteomes" id="UP000031671">
    <property type="component" value="Unassembled WGS sequence"/>
</dbReference>
<proteinExistence type="predicted"/>
<dbReference type="EMBL" id="BBRZ01000044">
    <property type="protein sequence ID" value="GAM57076.1"/>
    <property type="molecule type" value="Genomic_DNA"/>
</dbReference>
<dbReference type="Gene3D" id="3.20.20.150">
    <property type="entry name" value="Divalent-metal-dependent TIM barrel enzymes"/>
    <property type="match status" value="1"/>
</dbReference>